<feature type="transmembrane region" description="Helical" evidence="2">
    <location>
        <begin position="356"/>
        <end position="379"/>
    </location>
</feature>
<evidence type="ECO:0000259" key="3">
    <source>
        <dbReference type="Pfam" id="PF12051"/>
    </source>
</evidence>
<dbReference type="GeneID" id="28734573"/>
<feature type="transmembrane region" description="Helical" evidence="2">
    <location>
        <begin position="399"/>
        <end position="417"/>
    </location>
</feature>
<keyword evidence="2" id="KW-0812">Transmembrane</keyword>
<dbReference type="AlphaFoldDB" id="A0A0N1P1W0"/>
<evidence type="ECO:0000256" key="2">
    <source>
        <dbReference type="SAM" id="Phobius"/>
    </source>
</evidence>
<feature type="transmembrane region" description="Helical" evidence="2">
    <location>
        <begin position="111"/>
        <end position="132"/>
    </location>
</feature>
<dbReference type="PANTHER" id="PTHR34814">
    <property type="entry name" value="NITROSOGUANIDINE RESISTANCE PROTEIN SNG1"/>
    <property type="match status" value="1"/>
</dbReference>
<dbReference type="InterPro" id="IPR022703">
    <property type="entry name" value="DUF3533"/>
</dbReference>
<dbReference type="GO" id="GO:0016020">
    <property type="term" value="C:membrane"/>
    <property type="evidence" value="ECO:0007669"/>
    <property type="project" value="TreeGrafter"/>
</dbReference>
<sequence>MWAFQGHQIVQSPGKHSDQVSSDDSLSPSRNTLSRRPSFGEVENAHDHGTQFKHHSWPTSDSASTLTADTASHHIAQEEKDSEAAVPSRPKPARFWSDRLKTTRQTVFRKYAVTLLVLCIFVLGVLSIYWGALFRIKDNLHNATIAVVDFDGRVSPYKNTEAIVGPFVADAVRRAAGLPRALGYKFHQPAEYDNDPAAVRRAVHHDDIWGAIIINANATALLRAPGACQLIYNQARDVEAENQYIIPTLLSLASSITTSFGGLWTELVLTNTSLSASTYANSPQALSPGIDFTVIDIRPFDPPVAIPAVSIGLIYLIIIAFFSFSFFMPIHGLFLNPTQPTPHPPIKFTHLICWRYFATIVAYFFLSLAYSLVSLAFQIPFSNQPADGTTRFPTDASVSNANLIALGLPLEIAAMLLPNQQPWTSLFLIFWVITNVSTGFYALELAPSFYRWGYGWPLRQIVFGSRSLLFGTRQELGLNFGVLFAWVVVASLIWVPSCFILRRRMMKQKAGGAGGGGSARWHEVKDKFEDILTSAGNGLTRRANNKPKEHSREMSSQDRRAEVATKVRQFRAFREWESQQSRKGVVEAKTDVGH</sequence>
<comment type="caution">
    <text evidence="4">The sequence shown here is derived from an EMBL/GenBank/DDBJ whole genome shotgun (WGS) entry which is preliminary data.</text>
</comment>
<protein>
    <submittedName>
        <fullName evidence="4">Nitrosoguanidine resistance protein SNG1</fullName>
    </submittedName>
</protein>
<dbReference type="InterPro" id="IPR053001">
    <property type="entry name" value="MNNG_permease-like"/>
</dbReference>
<evidence type="ECO:0000313" key="4">
    <source>
        <dbReference type="EMBL" id="KPI45102.1"/>
    </source>
</evidence>
<dbReference type="STRING" id="1664694.A0A0N1P1W0"/>
<keyword evidence="2" id="KW-0472">Membrane</keyword>
<dbReference type="PANTHER" id="PTHR34814:SF1">
    <property type="entry name" value="NITROSOGUANIDINE RESISTANCE PROTEIN SNG1"/>
    <property type="match status" value="1"/>
</dbReference>
<evidence type="ECO:0000256" key="1">
    <source>
        <dbReference type="SAM" id="MobiDB-lite"/>
    </source>
</evidence>
<keyword evidence="2" id="KW-1133">Transmembrane helix</keyword>
<dbReference type="Proteomes" id="UP000038010">
    <property type="component" value="Unassembled WGS sequence"/>
</dbReference>
<feature type="region of interest" description="Disordered" evidence="1">
    <location>
        <begin position="1"/>
        <end position="69"/>
    </location>
</feature>
<dbReference type="EMBL" id="LFJN01000002">
    <property type="protein sequence ID" value="KPI45102.1"/>
    <property type="molecule type" value="Genomic_DNA"/>
</dbReference>
<keyword evidence="5" id="KW-1185">Reference proteome</keyword>
<organism evidence="4 5">
    <name type="scientific">Cyphellophora attinorum</name>
    <dbReference type="NCBI Taxonomy" id="1664694"/>
    <lineage>
        <taxon>Eukaryota</taxon>
        <taxon>Fungi</taxon>
        <taxon>Dikarya</taxon>
        <taxon>Ascomycota</taxon>
        <taxon>Pezizomycotina</taxon>
        <taxon>Eurotiomycetes</taxon>
        <taxon>Chaetothyriomycetidae</taxon>
        <taxon>Chaetothyriales</taxon>
        <taxon>Cyphellophoraceae</taxon>
        <taxon>Cyphellophora</taxon>
    </lineage>
</organism>
<reference evidence="4 5" key="1">
    <citation type="submission" date="2015-06" db="EMBL/GenBank/DDBJ databases">
        <title>Draft genome of the ant-associated black yeast Phialophora attae CBS 131958.</title>
        <authorList>
            <person name="Moreno L.F."/>
            <person name="Stielow B.J."/>
            <person name="de Hoog S."/>
            <person name="Vicente V.A."/>
            <person name="Weiss V.A."/>
            <person name="de Vries M."/>
            <person name="Cruz L.M."/>
            <person name="Souza E.M."/>
        </authorList>
    </citation>
    <scope>NUCLEOTIDE SEQUENCE [LARGE SCALE GENOMIC DNA]</scope>
    <source>
        <strain evidence="4 5">CBS 131958</strain>
    </source>
</reference>
<dbReference type="Pfam" id="PF12051">
    <property type="entry name" value="DUF3533"/>
    <property type="match status" value="1"/>
</dbReference>
<proteinExistence type="predicted"/>
<evidence type="ECO:0000313" key="5">
    <source>
        <dbReference type="Proteomes" id="UP000038010"/>
    </source>
</evidence>
<feature type="compositionally biased region" description="Low complexity" evidence="1">
    <location>
        <begin position="59"/>
        <end position="69"/>
    </location>
</feature>
<feature type="transmembrane region" description="Helical" evidence="2">
    <location>
        <begin position="313"/>
        <end position="335"/>
    </location>
</feature>
<feature type="domain" description="DUF3533" evidence="3">
    <location>
        <begin position="115"/>
        <end position="490"/>
    </location>
</feature>
<feature type="compositionally biased region" description="Polar residues" evidence="1">
    <location>
        <begin position="19"/>
        <end position="35"/>
    </location>
</feature>
<accession>A0A0N1P1W0</accession>
<dbReference type="RefSeq" id="XP_018005065.1">
    <property type="nucleotide sequence ID" value="XM_018142693.1"/>
</dbReference>
<dbReference type="VEuPathDB" id="FungiDB:AB675_2701"/>
<feature type="transmembrane region" description="Helical" evidence="2">
    <location>
        <begin position="476"/>
        <end position="501"/>
    </location>
</feature>
<feature type="region of interest" description="Disordered" evidence="1">
    <location>
        <begin position="538"/>
        <end position="561"/>
    </location>
</feature>
<feature type="transmembrane region" description="Helical" evidence="2">
    <location>
        <begin position="424"/>
        <end position="443"/>
    </location>
</feature>
<name>A0A0N1P1W0_9EURO</name>
<gene>
    <name evidence="4" type="ORF">AB675_2701</name>
</gene>
<dbReference type="OrthoDB" id="2140105at2759"/>
<feature type="compositionally biased region" description="Basic and acidic residues" evidence="1">
    <location>
        <begin position="546"/>
        <end position="561"/>
    </location>
</feature>